<keyword evidence="7 8" id="KW-0472">Membrane</keyword>
<dbReference type="InterPro" id="IPR035906">
    <property type="entry name" value="MetI-like_sf"/>
</dbReference>
<dbReference type="InterPro" id="IPR025966">
    <property type="entry name" value="OppC_N"/>
</dbReference>
<dbReference type="RefSeq" id="WP_230467994.1">
    <property type="nucleotide sequence ID" value="NZ_SMCR01000003.1"/>
</dbReference>
<evidence type="ECO:0000256" key="5">
    <source>
        <dbReference type="ARBA" id="ARBA00022692"/>
    </source>
</evidence>
<evidence type="ECO:0000256" key="3">
    <source>
        <dbReference type="ARBA" id="ARBA00022475"/>
    </source>
</evidence>
<dbReference type="Proteomes" id="UP000295719">
    <property type="component" value="Unassembled WGS sequence"/>
</dbReference>
<dbReference type="CDD" id="cd06261">
    <property type="entry name" value="TM_PBP2"/>
    <property type="match status" value="1"/>
</dbReference>
<keyword evidence="5 8" id="KW-0812">Transmembrane</keyword>
<feature type="domain" description="ABC transmembrane type-1" evidence="9">
    <location>
        <begin position="98"/>
        <end position="287"/>
    </location>
</feature>
<name>A0A4R3Z0C8_9GAMM</name>
<dbReference type="PANTHER" id="PTHR43386:SF25">
    <property type="entry name" value="PEPTIDE ABC TRANSPORTER PERMEASE PROTEIN"/>
    <property type="match status" value="1"/>
</dbReference>
<keyword evidence="3" id="KW-1003">Cell membrane</keyword>
<sequence length="308" mass="32773">MMDVTTNTLTPQVTPAAPAANARSWLRVPLLVWGTGMGRFALICVSVMILGAVFAPWLAPHDPFAIKAALRLKGPSIAYWLGNDQLGRDVFSRLIYGTRIAMTVAFLGAGCALLIGTLLGLVAGYGPRQLDTLLMLLCDSVMSIPMILFALAAVTVIGSSVSTIIVIVMTFMAPGYFRVVRSQTRVLRQREYVIAARAMGASPFSVVTRHLLPNMAGTLLVLVAMDIPAVIAIESGLSFLGQGVQAPNASWGTVLNDGYAWIRQAPHIVIAAGAPIIIATLGFTFLGEALRDALDPRTTRAAKKGVTR</sequence>
<dbReference type="Pfam" id="PF00528">
    <property type="entry name" value="BPD_transp_1"/>
    <property type="match status" value="1"/>
</dbReference>
<evidence type="ECO:0000259" key="9">
    <source>
        <dbReference type="PROSITE" id="PS50928"/>
    </source>
</evidence>
<evidence type="ECO:0000256" key="2">
    <source>
        <dbReference type="ARBA" id="ARBA00022448"/>
    </source>
</evidence>
<keyword evidence="4" id="KW-0997">Cell inner membrane</keyword>
<feature type="transmembrane region" description="Helical" evidence="8">
    <location>
        <begin position="146"/>
        <end position="171"/>
    </location>
</feature>
<keyword evidence="11" id="KW-1185">Reference proteome</keyword>
<organism evidence="10 11">
    <name type="scientific">Biostraticola tofi</name>
    <dbReference type="NCBI Taxonomy" id="466109"/>
    <lineage>
        <taxon>Bacteria</taxon>
        <taxon>Pseudomonadati</taxon>
        <taxon>Pseudomonadota</taxon>
        <taxon>Gammaproteobacteria</taxon>
        <taxon>Enterobacterales</taxon>
        <taxon>Bruguierivoracaceae</taxon>
        <taxon>Biostraticola</taxon>
    </lineage>
</organism>
<dbReference type="InterPro" id="IPR000515">
    <property type="entry name" value="MetI-like"/>
</dbReference>
<dbReference type="SUPFAM" id="SSF161098">
    <property type="entry name" value="MetI-like"/>
    <property type="match status" value="1"/>
</dbReference>
<dbReference type="PANTHER" id="PTHR43386">
    <property type="entry name" value="OLIGOPEPTIDE TRANSPORT SYSTEM PERMEASE PROTEIN APPC"/>
    <property type="match status" value="1"/>
</dbReference>
<proteinExistence type="inferred from homology"/>
<evidence type="ECO:0000313" key="11">
    <source>
        <dbReference type="Proteomes" id="UP000295719"/>
    </source>
</evidence>
<keyword evidence="2 8" id="KW-0813">Transport</keyword>
<accession>A0A4R3Z0C8</accession>
<gene>
    <name evidence="10" type="ORF">EDC52_103478</name>
</gene>
<feature type="transmembrane region" description="Helical" evidence="8">
    <location>
        <begin position="268"/>
        <end position="290"/>
    </location>
</feature>
<dbReference type="Pfam" id="PF12911">
    <property type="entry name" value="OppC_N"/>
    <property type="match status" value="1"/>
</dbReference>
<dbReference type="EMBL" id="SMCR01000003">
    <property type="protein sequence ID" value="TCV98386.1"/>
    <property type="molecule type" value="Genomic_DNA"/>
</dbReference>
<feature type="transmembrane region" description="Helical" evidence="8">
    <location>
        <begin position="100"/>
        <end position="126"/>
    </location>
</feature>
<keyword evidence="6 8" id="KW-1133">Transmembrane helix</keyword>
<evidence type="ECO:0000256" key="1">
    <source>
        <dbReference type="ARBA" id="ARBA00004429"/>
    </source>
</evidence>
<evidence type="ECO:0000256" key="6">
    <source>
        <dbReference type="ARBA" id="ARBA00022989"/>
    </source>
</evidence>
<evidence type="ECO:0000256" key="8">
    <source>
        <dbReference type="RuleBase" id="RU363032"/>
    </source>
</evidence>
<feature type="transmembrane region" description="Helical" evidence="8">
    <location>
        <begin position="40"/>
        <end position="59"/>
    </location>
</feature>
<evidence type="ECO:0000256" key="7">
    <source>
        <dbReference type="ARBA" id="ARBA00023136"/>
    </source>
</evidence>
<evidence type="ECO:0000256" key="4">
    <source>
        <dbReference type="ARBA" id="ARBA00022519"/>
    </source>
</evidence>
<protein>
    <submittedName>
        <fullName evidence="10">Peptide/nickel transport system permease protein</fullName>
    </submittedName>
</protein>
<dbReference type="GO" id="GO:0005886">
    <property type="term" value="C:plasma membrane"/>
    <property type="evidence" value="ECO:0007669"/>
    <property type="project" value="UniProtKB-SubCell"/>
</dbReference>
<dbReference type="Gene3D" id="1.10.3720.10">
    <property type="entry name" value="MetI-like"/>
    <property type="match status" value="1"/>
</dbReference>
<comment type="similarity">
    <text evidence="8">Belongs to the binding-protein-dependent transport system permease family.</text>
</comment>
<dbReference type="InterPro" id="IPR050366">
    <property type="entry name" value="BP-dependent_transpt_permease"/>
</dbReference>
<comment type="subcellular location">
    <subcellularLocation>
        <location evidence="1">Cell inner membrane</location>
        <topology evidence="1">Multi-pass membrane protein</topology>
    </subcellularLocation>
    <subcellularLocation>
        <location evidence="8">Cell membrane</location>
        <topology evidence="8">Multi-pass membrane protein</topology>
    </subcellularLocation>
</comment>
<dbReference type="GO" id="GO:0055085">
    <property type="term" value="P:transmembrane transport"/>
    <property type="evidence" value="ECO:0007669"/>
    <property type="project" value="InterPro"/>
</dbReference>
<dbReference type="AlphaFoldDB" id="A0A4R3Z0C8"/>
<comment type="caution">
    <text evidence="10">The sequence shown here is derived from an EMBL/GenBank/DDBJ whole genome shotgun (WGS) entry which is preliminary data.</text>
</comment>
<evidence type="ECO:0000313" key="10">
    <source>
        <dbReference type="EMBL" id="TCV98386.1"/>
    </source>
</evidence>
<reference evidence="10 11" key="1">
    <citation type="submission" date="2019-03" db="EMBL/GenBank/DDBJ databases">
        <title>Genomic Encyclopedia of Type Strains, Phase IV (KMG-IV): sequencing the most valuable type-strain genomes for metagenomic binning, comparative biology and taxonomic classification.</title>
        <authorList>
            <person name="Goeker M."/>
        </authorList>
    </citation>
    <scope>NUCLEOTIDE SEQUENCE [LARGE SCALE GENOMIC DNA]</scope>
    <source>
        <strain evidence="10 11">DSM 19580</strain>
    </source>
</reference>
<dbReference type="PROSITE" id="PS50928">
    <property type="entry name" value="ABC_TM1"/>
    <property type="match status" value="1"/>
</dbReference>